<name>W4HHB0_9RHOB</name>
<protein>
    <submittedName>
        <fullName evidence="1">Lipoprotein</fullName>
    </submittedName>
</protein>
<dbReference type="AlphaFoldDB" id="W4HHB0"/>
<organism evidence="1 2">
    <name type="scientific">Roseivivax marinus</name>
    <dbReference type="NCBI Taxonomy" id="1379903"/>
    <lineage>
        <taxon>Bacteria</taxon>
        <taxon>Pseudomonadati</taxon>
        <taxon>Pseudomonadota</taxon>
        <taxon>Alphaproteobacteria</taxon>
        <taxon>Rhodobacterales</taxon>
        <taxon>Roseobacteraceae</taxon>
        <taxon>Roseivivax</taxon>
    </lineage>
</organism>
<dbReference type="PROSITE" id="PS51257">
    <property type="entry name" value="PROKAR_LIPOPROTEIN"/>
    <property type="match status" value="1"/>
</dbReference>
<gene>
    <name evidence="1" type="ORF">ATO8_13402</name>
</gene>
<dbReference type="EMBL" id="AQQW01000008">
    <property type="protein sequence ID" value="ETW12094.1"/>
    <property type="molecule type" value="Genomic_DNA"/>
</dbReference>
<dbReference type="OrthoDB" id="7876689at2"/>
<dbReference type="STRING" id="1379903.ATO8_13402"/>
<dbReference type="RefSeq" id="WP_081749789.1">
    <property type="nucleotide sequence ID" value="NZ_AQQW01000008.1"/>
</dbReference>
<proteinExistence type="predicted"/>
<accession>W4HHB0</accession>
<dbReference type="Proteomes" id="UP000019063">
    <property type="component" value="Unassembled WGS sequence"/>
</dbReference>
<evidence type="ECO:0000313" key="1">
    <source>
        <dbReference type="EMBL" id="ETW12094.1"/>
    </source>
</evidence>
<comment type="caution">
    <text evidence="1">The sequence shown here is derived from an EMBL/GenBank/DDBJ whole genome shotgun (WGS) entry which is preliminary data.</text>
</comment>
<dbReference type="eggNOG" id="ENOG50319MP">
    <property type="taxonomic scope" value="Bacteria"/>
</dbReference>
<evidence type="ECO:0000313" key="2">
    <source>
        <dbReference type="Proteomes" id="UP000019063"/>
    </source>
</evidence>
<dbReference type="InterPro" id="IPR021395">
    <property type="entry name" value="DUF3035"/>
</dbReference>
<sequence length="176" mass="18835">MSGLRIATLAMIATTLAACSGIRDGETNLRDVNDYRGTPEEFGIVPNRPLQMPQSFAQLPAPTEGANRADLTPLQDAVAALGGDPSRMAVTGIPAGDTALVAAAGRRGVAAGIRRELAVDDAAFRRRKSILNFKIVRDDEYNRAYRGQSLDAQGWLQRVRRPGTSIRTPSAPPPAR</sequence>
<keyword evidence="2" id="KW-1185">Reference proteome</keyword>
<dbReference type="Pfam" id="PF11233">
    <property type="entry name" value="DUF3035"/>
    <property type="match status" value="1"/>
</dbReference>
<keyword evidence="1" id="KW-0449">Lipoprotein</keyword>
<reference evidence="1 2" key="1">
    <citation type="journal article" date="2014" name="Antonie Van Leeuwenhoek">
        <title>Roseivivax atlanticus sp. nov., isolated from surface seawater of the Atlantic Ocean.</title>
        <authorList>
            <person name="Li G."/>
            <person name="Lai Q."/>
            <person name="Liu X."/>
            <person name="Sun F."/>
            <person name="Shao Z."/>
        </authorList>
    </citation>
    <scope>NUCLEOTIDE SEQUENCE [LARGE SCALE GENOMIC DNA]</scope>
    <source>
        <strain evidence="1 2">22II-s10s</strain>
    </source>
</reference>